<organism evidence="1 2">
    <name type="scientific">Hyaloscypha bicolor E</name>
    <dbReference type="NCBI Taxonomy" id="1095630"/>
    <lineage>
        <taxon>Eukaryota</taxon>
        <taxon>Fungi</taxon>
        <taxon>Dikarya</taxon>
        <taxon>Ascomycota</taxon>
        <taxon>Pezizomycotina</taxon>
        <taxon>Leotiomycetes</taxon>
        <taxon>Helotiales</taxon>
        <taxon>Hyaloscyphaceae</taxon>
        <taxon>Hyaloscypha</taxon>
        <taxon>Hyaloscypha bicolor</taxon>
    </lineage>
</organism>
<dbReference type="InParanoid" id="A0A2J6TGB6"/>
<gene>
    <name evidence="1" type="ORF">K444DRAFT_611265</name>
</gene>
<protein>
    <submittedName>
        <fullName evidence="1">Uncharacterized protein</fullName>
    </submittedName>
</protein>
<evidence type="ECO:0000313" key="2">
    <source>
        <dbReference type="Proteomes" id="UP000235371"/>
    </source>
</evidence>
<proteinExistence type="predicted"/>
<reference evidence="1 2" key="1">
    <citation type="submission" date="2016-04" db="EMBL/GenBank/DDBJ databases">
        <title>A degradative enzymes factory behind the ericoid mycorrhizal symbiosis.</title>
        <authorList>
            <consortium name="DOE Joint Genome Institute"/>
            <person name="Martino E."/>
            <person name="Morin E."/>
            <person name="Grelet G."/>
            <person name="Kuo A."/>
            <person name="Kohler A."/>
            <person name="Daghino S."/>
            <person name="Barry K."/>
            <person name="Choi C."/>
            <person name="Cichocki N."/>
            <person name="Clum A."/>
            <person name="Copeland A."/>
            <person name="Hainaut M."/>
            <person name="Haridas S."/>
            <person name="Labutti K."/>
            <person name="Lindquist E."/>
            <person name="Lipzen A."/>
            <person name="Khouja H.-R."/>
            <person name="Murat C."/>
            <person name="Ohm R."/>
            <person name="Olson A."/>
            <person name="Spatafora J."/>
            <person name="Veneault-Fourrey C."/>
            <person name="Henrissat B."/>
            <person name="Grigoriev I."/>
            <person name="Martin F."/>
            <person name="Perotto S."/>
        </authorList>
    </citation>
    <scope>NUCLEOTIDE SEQUENCE [LARGE SCALE GENOMIC DNA]</scope>
    <source>
        <strain evidence="1 2">E</strain>
    </source>
</reference>
<dbReference type="Proteomes" id="UP000235371">
    <property type="component" value="Unassembled WGS sequence"/>
</dbReference>
<keyword evidence="2" id="KW-1185">Reference proteome</keyword>
<name>A0A2J6TGB6_9HELO</name>
<evidence type="ECO:0000313" key="1">
    <source>
        <dbReference type="EMBL" id="PMD62054.1"/>
    </source>
</evidence>
<dbReference type="OrthoDB" id="4753470at2759"/>
<dbReference type="EMBL" id="KZ613785">
    <property type="protein sequence ID" value="PMD62054.1"/>
    <property type="molecule type" value="Genomic_DNA"/>
</dbReference>
<dbReference type="RefSeq" id="XP_024738958.1">
    <property type="nucleotide sequence ID" value="XM_024879912.1"/>
</dbReference>
<accession>A0A2J6TGB6</accession>
<sequence length="486" mass="53379">MSLAGQFSLSFELSRIPELVPVIANAINDVVDFARELRKSGSDIVVEQDLATVFLQNRIEAKFAETFKHAVVPTDVASPFRALPIYFMRGAGPTVRRALRNQAYFSMVVQLSMLCATHEIISLSEGLFEALRLRLRGAPTESDSTFSPDSLSGVLTACSEQTASFPWHGYLAHISQALGVPYGNDYNLPRPPGPNDLYTNTEHYNNYYSLSVPLLQASLDMLAAVQSLYKDNIMFIDGSRGCCTMVLWAHYVLGHTVRIEGCPNGTVTFGAGEHNVIIVFEPPKTTSAAVPFGNRPVSKNEQPCIYLMDATAMPRLKIQRDDEEAGVEIVADLKIPARGYGESMFAEKLDGESERIDMGHVTSGMALLFSEHIMDEAGEGSNQRLLRMSCASNISNVLKASAFILGDTLFDPRKARYYRDAYEGQGIDAIRPPPSLQVLTKTIVSWELLRARAYDLALVILAFSAVGNLNECESLVLGPLTNIHAI</sequence>
<dbReference type="STRING" id="1095630.A0A2J6TGB6"/>
<dbReference type="GeneID" id="36587989"/>
<dbReference type="AlphaFoldDB" id="A0A2J6TGB6"/>